<dbReference type="EMBL" id="BK015483">
    <property type="protein sequence ID" value="DAE09167.1"/>
    <property type="molecule type" value="Genomic_DNA"/>
</dbReference>
<accession>A0A8S5PPS7</accession>
<organism evidence="1">
    <name type="scientific">Siphoviridae sp. ctZro7</name>
    <dbReference type="NCBI Taxonomy" id="2825561"/>
    <lineage>
        <taxon>Viruses</taxon>
        <taxon>Duplodnaviria</taxon>
        <taxon>Heunggongvirae</taxon>
        <taxon>Uroviricota</taxon>
        <taxon>Caudoviricetes</taxon>
    </lineage>
</organism>
<sequence length="551" mass="65361">MIYIKSFKNYDEFKQLFDVVKHGNGVVSRKNKILLACLKDRKLFHWWLGFKEWCDRTGNKCLYEDYDYLRATNMDDLKTFAKHMVSSLVYNDPDNEDTLYCTHFDNNFRYILCSTTLRLDGLNGICTDGDSKSIRYENIERGRIFKMKAGKFITRCIEECRIPREYMPEQLKRWIGEEFARDWQVYAEQRVSNDYTLHVDDDFEAIYDSDRCLGDFGSCMTDKGHHTFYRDAIKAKAAYITDEDDMIVARCIVYTDVWDENNNHYRLAERQYSSGQDDVLKQILVDKLIKAGEIDGYKRVGASCHDNRNFVRDNGESMHDLSLYIECNLEHNDVLSYQDSFVYYDYNDNTSCNNSSAYYDYELDSTEEYFESDGNYSDWNECTIPEDDSAYDDYYEDWMYSEQSENAIYHGRRIQINGSRASEDYQWNWSDYENAYLFGDECCYVEKEDDYRLLEDCEEDIDGEYQLRDDCEWSDYHDEYIYEDNAVWSDIAHSWLDREKDSKCAECGEWYPGDYDGECYSDITGEDYCSEECADKAEAEYRKQHALVVVA</sequence>
<protein>
    <submittedName>
        <fullName evidence="1">Uncharacterized protein</fullName>
    </submittedName>
</protein>
<reference evidence="1" key="1">
    <citation type="journal article" date="2021" name="Proc. Natl. Acad. Sci. U.S.A.">
        <title>A Catalog of Tens of Thousands of Viruses from Human Metagenomes Reveals Hidden Associations with Chronic Diseases.</title>
        <authorList>
            <person name="Tisza M.J."/>
            <person name="Buck C.B."/>
        </authorList>
    </citation>
    <scope>NUCLEOTIDE SEQUENCE</scope>
    <source>
        <strain evidence="1">CtZro7</strain>
    </source>
</reference>
<proteinExistence type="predicted"/>
<evidence type="ECO:0000313" key="1">
    <source>
        <dbReference type="EMBL" id="DAE09167.1"/>
    </source>
</evidence>
<name>A0A8S5PPS7_9CAUD</name>